<comment type="caution">
    <text evidence="1">The sequence shown here is derived from an EMBL/GenBank/DDBJ whole genome shotgun (WGS) entry which is preliminary data.</text>
</comment>
<dbReference type="AlphaFoldDB" id="A0A8T0EJU2"/>
<dbReference type="Proteomes" id="UP000807504">
    <property type="component" value="Unassembled WGS sequence"/>
</dbReference>
<sequence>MEFCLIIFIRFCLKAFQFEPLYYFVLNKKRLFSHLENFSRRLECVKEELKLIDISKVPGKKIFRKEVMEKEENKLFKDLYSDFTQIRDLYTLEKIKNYTNIALSADPKNKAGHILITRALQVAGEHFNNTPTSPKLSDTTADFLLSVLPRNVSDIITSLRNSLSHLEAFCLRCEIEENANTFFVNIQADIAKISAAISDILYRKKINVIITLLNRMINHESINSRKIFIEENHTSVASFKKVLEETKHLNLGEIGQLEKLVINLEVEFDKEISYSKKMFHRLHNIIEARSPKIPQNSPNISCELQDSLFSNDTKEIMNS</sequence>
<evidence type="ECO:0000313" key="1">
    <source>
        <dbReference type="EMBL" id="KAF8771628.1"/>
    </source>
</evidence>
<organism evidence="1 2">
    <name type="scientific">Argiope bruennichi</name>
    <name type="common">Wasp spider</name>
    <name type="synonym">Aranea bruennichi</name>
    <dbReference type="NCBI Taxonomy" id="94029"/>
    <lineage>
        <taxon>Eukaryota</taxon>
        <taxon>Metazoa</taxon>
        <taxon>Ecdysozoa</taxon>
        <taxon>Arthropoda</taxon>
        <taxon>Chelicerata</taxon>
        <taxon>Arachnida</taxon>
        <taxon>Araneae</taxon>
        <taxon>Araneomorphae</taxon>
        <taxon>Entelegynae</taxon>
        <taxon>Araneoidea</taxon>
        <taxon>Araneidae</taxon>
        <taxon>Argiope</taxon>
    </lineage>
</organism>
<name>A0A8T0EJU2_ARGBR</name>
<dbReference type="EMBL" id="JABXBU010002228">
    <property type="protein sequence ID" value="KAF8771628.1"/>
    <property type="molecule type" value="Genomic_DNA"/>
</dbReference>
<reference evidence="1" key="1">
    <citation type="journal article" date="2020" name="bioRxiv">
        <title>Chromosome-level reference genome of the European wasp spider Argiope bruennichi: a resource for studies on range expansion and evolutionary adaptation.</title>
        <authorList>
            <person name="Sheffer M.M."/>
            <person name="Hoppe A."/>
            <person name="Krehenwinkel H."/>
            <person name="Uhl G."/>
            <person name="Kuss A.W."/>
            <person name="Jensen L."/>
            <person name="Jensen C."/>
            <person name="Gillespie R.G."/>
            <person name="Hoff K.J."/>
            <person name="Prost S."/>
        </authorList>
    </citation>
    <scope>NUCLEOTIDE SEQUENCE</scope>
</reference>
<reference evidence="1" key="2">
    <citation type="submission" date="2020-06" db="EMBL/GenBank/DDBJ databases">
        <authorList>
            <person name="Sheffer M."/>
        </authorList>
    </citation>
    <scope>NUCLEOTIDE SEQUENCE</scope>
</reference>
<keyword evidence="2" id="KW-1185">Reference proteome</keyword>
<gene>
    <name evidence="1" type="ORF">HNY73_019012</name>
</gene>
<proteinExistence type="predicted"/>
<protein>
    <submittedName>
        <fullName evidence="1">Uncharacterized protein</fullName>
    </submittedName>
</protein>
<evidence type="ECO:0000313" key="2">
    <source>
        <dbReference type="Proteomes" id="UP000807504"/>
    </source>
</evidence>
<accession>A0A8T0EJU2</accession>